<dbReference type="eggNOG" id="ENOG50318SV">
    <property type="taxonomic scope" value="Bacteria"/>
</dbReference>
<dbReference type="HOGENOM" id="CLU_2166931_0_0_7"/>
<dbReference type="OrthoDB" id="5462380at2"/>
<dbReference type="AlphaFoldDB" id="I2PZD3"/>
<reference evidence="1" key="1">
    <citation type="submission" date="2011-11" db="EMBL/GenBank/DDBJ databases">
        <title>Improved High-Quality Draft sequence of Desulfovibrio sp. U5L.</title>
        <authorList>
            <consortium name="US DOE Joint Genome Institute"/>
            <person name="Lucas S."/>
            <person name="Han J."/>
            <person name="Lapidus A."/>
            <person name="Cheng J.-F."/>
            <person name="Goodwin L."/>
            <person name="Pitluck S."/>
            <person name="Peters L."/>
            <person name="Ovchinnikova G."/>
            <person name="Held B."/>
            <person name="Detter J.C."/>
            <person name="Han C."/>
            <person name="Tapia R."/>
            <person name="Land M."/>
            <person name="Hauser L."/>
            <person name="Kyrpides N."/>
            <person name="Ivanova N."/>
            <person name="Pagani I."/>
            <person name="Gabster J."/>
            <person name="Walker C."/>
            <person name="Stolyar S."/>
            <person name="Stahl D."/>
            <person name="Arkin A."/>
            <person name="Dehal P."/>
            <person name="Hazen T."/>
            <person name="Woyke T."/>
        </authorList>
    </citation>
    <scope>NUCLEOTIDE SEQUENCE [LARGE SCALE GENOMIC DNA]</scope>
    <source>
        <strain evidence="1">U5L</strain>
    </source>
</reference>
<proteinExistence type="predicted"/>
<name>I2PZD3_9BACT</name>
<accession>I2PZD3</accession>
<organism evidence="1">
    <name type="scientific">Desulfovibrio sp. U5L</name>
    <dbReference type="NCBI Taxonomy" id="596152"/>
    <lineage>
        <taxon>Bacteria</taxon>
        <taxon>Pseudomonadati</taxon>
        <taxon>Thermodesulfobacteriota</taxon>
        <taxon>Desulfovibrionia</taxon>
        <taxon>Desulfovibrionales</taxon>
        <taxon>Desulfovibrionaceae</taxon>
        <taxon>Desulfovibrio</taxon>
    </lineage>
</organism>
<gene>
    <name evidence="1" type="ORF">DesU5LDRAFT_1189</name>
</gene>
<evidence type="ECO:0000313" key="1">
    <source>
        <dbReference type="EMBL" id="EIG52889.1"/>
    </source>
</evidence>
<protein>
    <submittedName>
        <fullName evidence="1">Uncharacterized protein</fullName>
    </submittedName>
</protein>
<dbReference type="EMBL" id="JH600068">
    <property type="protein sequence ID" value="EIG52889.1"/>
    <property type="molecule type" value="Genomic_DNA"/>
</dbReference>
<sequence>MDDKTYYLRLPCVVEAALRPIRAFKEILIGMDEPGMTVDPDHVAVILETLLEVSKRKLNAMEAALDAEVGRVLFQHATMHHPTAERGAIVGVVVETLSPETAEARELSNG</sequence>
<dbReference type="STRING" id="596152.DesU5LDRAFT_1189"/>